<comment type="catalytic activity">
    <reaction evidence="7">
        <text>5-phospho-alpha-D-ribose 1-diphosphate + nicotinate + ATP + H2O = nicotinate beta-D-ribonucleotide + ADP + phosphate + diphosphate</text>
        <dbReference type="Rhea" id="RHEA:36163"/>
        <dbReference type="ChEBI" id="CHEBI:15377"/>
        <dbReference type="ChEBI" id="CHEBI:30616"/>
        <dbReference type="ChEBI" id="CHEBI:32544"/>
        <dbReference type="ChEBI" id="CHEBI:33019"/>
        <dbReference type="ChEBI" id="CHEBI:43474"/>
        <dbReference type="ChEBI" id="CHEBI:57502"/>
        <dbReference type="ChEBI" id="CHEBI:58017"/>
        <dbReference type="ChEBI" id="CHEBI:456216"/>
        <dbReference type="EC" id="6.3.4.21"/>
    </reaction>
</comment>
<evidence type="ECO:0000256" key="8">
    <source>
        <dbReference type="SAM" id="MobiDB-lite"/>
    </source>
</evidence>
<comment type="pathway">
    <text evidence="1">Cofactor biosynthesis; NAD(+) biosynthesis; nicotinate D-ribonucleotide from nicotinate: step 1/1.</text>
</comment>
<dbReference type="EC" id="6.3.4.21" evidence="3"/>
<evidence type="ECO:0000256" key="3">
    <source>
        <dbReference type="ARBA" id="ARBA00013236"/>
    </source>
</evidence>
<keyword evidence="11" id="KW-0808">Transferase</keyword>
<dbReference type="GO" id="GO:0005829">
    <property type="term" value="C:cytosol"/>
    <property type="evidence" value="ECO:0007669"/>
    <property type="project" value="TreeGrafter"/>
</dbReference>
<dbReference type="InterPro" id="IPR036068">
    <property type="entry name" value="Nicotinate_pribotase-like_C"/>
</dbReference>
<evidence type="ECO:0000256" key="4">
    <source>
        <dbReference type="ARBA" id="ARBA00022553"/>
    </source>
</evidence>
<keyword evidence="4" id="KW-0597">Phosphoprotein</keyword>
<evidence type="ECO:0000313" key="11">
    <source>
        <dbReference type="EMBL" id="RPA81110.1"/>
    </source>
</evidence>
<feature type="region of interest" description="Disordered" evidence="8">
    <location>
        <begin position="208"/>
        <end position="227"/>
    </location>
</feature>
<reference evidence="11 12" key="1">
    <citation type="journal article" date="2018" name="Nat. Ecol. Evol.">
        <title>Pezizomycetes genomes reveal the molecular basis of ectomycorrhizal truffle lifestyle.</title>
        <authorList>
            <person name="Murat C."/>
            <person name="Payen T."/>
            <person name="Noel B."/>
            <person name="Kuo A."/>
            <person name="Morin E."/>
            <person name="Chen J."/>
            <person name="Kohler A."/>
            <person name="Krizsan K."/>
            <person name="Balestrini R."/>
            <person name="Da Silva C."/>
            <person name="Montanini B."/>
            <person name="Hainaut M."/>
            <person name="Levati E."/>
            <person name="Barry K.W."/>
            <person name="Belfiori B."/>
            <person name="Cichocki N."/>
            <person name="Clum A."/>
            <person name="Dockter R.B."/>
            <person name="Fauchery L."/>
            <person name="Guy J."/>
            <person name="Iotti M."/>
            <person name="Le Tacon F."/>
            <person name="Lindquist E.A."/>
            <person name="Lipzen A."/>
            <person name="Malagnac F."/>
            <person name="Mello A."/>
            <person name="Molinier V."/>
            <person name="Miyauchi S."/>
            <person name="Poulain J."/>
            <person name="Riccioni C."/>
            <person name="Rubini A."/>
            <person name="Sitrit Y."/>
            <person name="Splivallo R."/>
            <person name="Traeger S."/>
            <person name="Wang M."/>
            <person name="Zifcakova L."/>
            <person name="Wipf D."/>
            <person name="Zambonelli A."/>
            <person name="Paolocci F."/>
            <person name="Nowrousian M."/>
            <person name="Ottonello S."/>
            <person name="Baldrian P."/>
            <person name="Spatafora J.W."/>
            <person name="Henrissat B."/>
            <person name="Nagy L.G."/>
            <person name="Aury J.M."/>
            <person name="Wincker P."/>
            <person name="Grigoriev I.V."/>
            <person name="Bonfante P."/>
            <person name="Martin F.M."/>
        </authorList>
    </citation>
    <scope>NUCLEOTIDE SEQUENCE [LARGE SCALE GENOMIC DNA]</scope>
    <source>
        <strain evidence="11 12">RN42</strain>
    </source>
</reference>
<feature type="domain" description="Nicotinate phosphoribosyltransferase N-terminal" evidence="10">
    <location>
        <begin position="13"/>
        <end position="142"/>
    </location>
</feature>
<evidence type="ECO:0000256" key="7">
    <source>
        <dbReference type="ARBA" id="ARBA00048668"/>
    </source>
</evidence>
<proteinExistence type="inferred from homology"/>
<comment type="similarity">
    <text evidence="2">Belongs to the NAPRTase family.</text>
</comment>
<feature type="domain" description="Nicotinate/nicotinamide phosphoribosyltransferase" evidence="9">
    <location>
        <begin position="176"/>
        <end position="301"/>
    </location>
</feature>
<evidence type="ECO:0000259" key="9">
    <source>
        <dbReference type="Pfam" id="PF04095"/>
    </source>
</evidence>
<dbReference type="UniPathway" id="UPA00253">
    <property type="reaction ID" value="UER00457"/>
</dbReference>
<organism evidence="11 12">
    <name type="scientific">Ascobolus immersus RN42</name>
    <dbReference type="NCBI Taxonomy" id="1160509"/>
    <lineage>
        <taxon>Eukaryota</taxon>
        <taxon>Fungi</taxon>
        <taxon>Dikarya</taxon>
        <taxon>Ascomycota</taxon>
        <taxon>Pezizomycotina</taxon>
        <taxon>Pezizomycetes</taxon>
        <taxon>Pezizales</taxon>
        <taxon>Ascobolaceae</taxon>
        <taxon>Ascobolus</taxon>
    </lineage>
</organism>
<dbReference type="PIRSF" id="PIRSF000484">
    <property type="entry name" value="NAPRT"/>
    <property type="match status" value="1"/>
</dbReference>
<keyword evidence="12" id="KW-1185">Reference proteome</keyword>
<gene>
    <name evidence="11" type="ORF">BJ508DRAFT_414961</name>
</gene>
<dbReference type="InterPro" id="IPR040727">
    <property type="entry name" value="NAPRTase_N"/>
</dbReference>
<evidence type="ECO:0000313" key="12">
    <source>
        <dbReference type="Proteomes" id="UP000275078"/>
    </source>
</evidence>
<evidence type="ECO:0000256" key="2">
    <source>
        <dbReference type="ARBA" id="ARBA00010897"/>
    </source>
</evidence>
<dbReference type="GO" id="GO:0016757">
    <property type="term" value="F:glycosyltransferase activity"/>
    <property type="evidence" value="ECO:0007669"/>
    <property type="project" value="UniProtKB-KW"/>
</dbReference>
<dbReference type="InterPro" id="IPR007229">
    <property type="entry name" value="Nic_PRibTrfase-Fam"/>
</dbReference>
<dbReference type="GO" id="GO:0034355">
    <property type="term" value="P:NAD+ biosynthetic process via the salvage pathway"/>
    <property type="evidence" value="ECO:0007669"/>
    <property type="project" value="TreeGrafter"/>
</dbReference>
<dbReference type="OrthoDB" id="193380at2759"/>
<dbReference type="Pfam" id="PF04095">
    <property type="entry name" value="NAPRTase"/>
    <property type="match status" value="2"/>
</dbReference>
<keyword evidence="11" id="KW-0328">Glycosyltransferase</keyword>
<evidence type="ECO:0000256" key="1">
    <source>
        <dbReference type="ARBA" id="ARBA00004952"/>
    </source>
</evidence>
<name>A0A3N4IAF4_ASCIM</name>
<dbReference type="Gene3D" id="3.20.140.10">
    <property type="entry name" value="nicotinate phosphoribosyltransferase"/>
    <property type="match status" value="1"/>
</dbReference>
<protein>
    <recommendedName>
        <fullName evidence="3">nicotinate phosphoribosyltransferase</fullName>
        <ecNumber evidence="3">6.3.4.21</ecNumber>
    </recommendedName>
</protein>
<dbReference type="SUPFAM" id="SSF51690">
    <property type="entry name" value="Nicotinate/Quinolinate PRTase C-terminal domain-like"/>
    <property type="match status" value="1"/>
</dbReference>
<keyword evidence="6" id="KW-0662">Pyridine nucleotide biosynthesis</keyword>
<evidence type="ECO:0000259" key="10">
    <source>
        <dbReference type="Pfam" id="PF17767"/>
    </source>
</evidence>
<dbReference type="Pfam" id="PF17767">
    <property type="entry name" value="NAPRTase_N"/>
    <property type="match status" value="1"/>
</dbReference>
<evidence type="ECO:0000256" key="5">
    <source>
        <dbReference type="ARBA" id="ARBA00022598"/>
    </source>
</evidence>
<sequence length="476" mass="53288">MADQNFAGIASILDTDLYKLTMQCAVLQKFPTAEATYELTNRTPDLKLSRRAFNWFSQHVSNFADLKLTDSERIWLKQKVNLPDTYIDFLASFRFNPSEEVELTFNPVSGSGDDELGDLKIHLKGMWVKTILYEVPLLALLSEAYFKFVDTDWNMDGQVELAKQKGLELLRNGCVFSEFGTRRRRSYGVQVKVLEGLIAAQKEEGGEKGVIGDSVDKPTGKEKKGRFTGSSNVHFAHVFGLDAIGTVGHEWTMGIAALTGSYENANELSLQYWIETFGPGLFSIALTDTFGTETFLRAFRKKCPTLPGTHLETVAQTDALVAQNPDKEYRSTYAEIWQGVRQDSGDPEKFVKLMKDFYKENGVGIRKTIVFSDSLTVESAKKYKELAEANGFDTVFGVGTYLTNDFRRASKPEEKSKPLNIVIKISSVNGKPAIKLSDDPGKHAGDKATIEEVKKELHYVEREGWNADEGNRWGGK</sequence>
<dbReference type="PANTHER" id="PTHR11098">
    <property type="entry name" value="NICOTINATE PHOSPHORIBOSYLTRANSFERASE"/>
    <property type="match status" value="1"/>
</dbReference>
<dbReference type="AlphaFoldDB" id="A0A3N4IAF4"/>
<dbReference type="PANTHER" id="PTHR11098:SF1">
    <property type="entry name" value="NICOTINATE PHOSPHORIBOSYLTRANSFERASE"/>
    <property type="match status" value="1"/>
</dbReference>
<accession>A0A3N4IAF4</accession>
<evidence type="ECO:0000256" key="6">
    <source>
        <dbReference type="ARBA" id="ARBA00022642"/>
    </source>
</evidence>
<dbReference type="InterPro" id="IPR041525">
    <property type="entry name" value="N/Namide_PRibTrfase"/>
</dbReference>
<feature type="domain" description="Nicotinate/nicotinamide phosphoribosyltransferase" evidence="9">
    <location>
        <begin position="315"/>
        <end position="458"/>
    </location>
</feature>
<dbReference type="Proteomes" id="UP000275078">
    <property type="component" value="Unassembled WGS sequence"/>
</dbReference>
<keyword evidence="5" id="KW-0436">Ligase</keyword>
<dbReference type="STRING" id="1160509.A0A3N4IAF4"/>
<dbReference type="SUPFAM" id="SSF54675">
    <property type="entry name" value="Nicotinate/Quinolinate PRTase N-terminal domain-like"/>
    <property type="match status" value="1"/>
</dbReference>
<dbReference type="GO" id="GO:0004516">
    <property type="term" value="F:nicotinate phosphoribosyltransferase activity"/>
    <property type="evidence" value="ECO:0007669"/>
    <property type="project" value="UniProtKB-EC"/>
</dbReference>
<dbReference type="EMBL" id="ML119682">
    <property type="protein sequence ID" value="RPA81110.1"/>
    <property type="molecule type" value="Genomic_DNA"/>
</dbReference>